<evidence type="ECO:0000313" key="2">
    <source>
        <dbReference type="EMBL" id="KAK1854572.1"/>
    </source>
</evidence>
<evidence type="ECO:0000313" key="3">
    <source>
        <dbReference type="Proteomes" id="UP001243330"/>
    </source>
</evidence>
<dbReference type="EMBL" id="JAQOWY010000034">
    <property type="protein sequence ID" value="KAK1854572.1"/>
    <property type="molecule type" value="Genomic_DNA"/>
</dbReference>
<reference evidence="2" key="1">
    <citation type="submission" date="2023-01" db="EMBL/GenBank/DDBJ databases">
        <title>Colletotrichum chrysophilum M932 genome sequence.</title>
        <authorList>
            <person name="Baroncelli R."/>
        </authorList>
    </citation>
    <scope>NUCLEOTIDE SEQUENCE</scope>
    <source>
        <strain evidence="2">M932</strain>
    </source>
</reference>
<accession>A0AAD9AWD4</accession>
<gene>
    <name evidence="2" type="ORF">CCHR01_02736</name>
</gene>
<feature type="region of interest" description="Disordered" evidence="1">
    <location>
        <begin position="144"/>
        <end position="178"/>
    </location>
</feature>
<proteinExistence type="predicted"/>
<dbReference type="Proteomes" id="UP001243330">
    <property type="component" value="Unassembled WGS sequence"/>
</dbReference>
<evidence type="ECO:0000256" key="1">
    <source>
        <dbReference type="SAM" id="MobiDB-lite"/>
    </source>
</evidence>
<keyword evidence="3" id="KW-1185">Reference proteome</keyword>
<sequence>MSCVAVTCDAMRSDAVALPSASAASRNSRSTPACHSRGHSQLVFPVRPVCALSASAPRSPSPIPFNTSSLPSSPASFPSASPDIRALDRFQGTPAINKKYTRERKGQAAPKIARRLSHFLPRQHLCAAGRRLFLFPARNLKQPLANRPGGYTAPDPRRRPWLEVDGGGPTADGAYTRA</sequence>
<dbReference type="AlphaFoldDB" id="A0AAD9AWD4"/>
<organism evidence="2 3">
    <name type="scientific">Colletotrichum chrysophilum</name>
    <dbReference type="NCBI Taxonomy" id="1836956"/>
    <lineage>
        <taxon>Eukaryota</taxon>
        <taxon>Fungi</taxon>
        <taxon>Dikarya</taxon>
        <taxon>Ascomycota</taxon>
        <taxon>Pezizomycotina</taxon>
        <taxon>Sordariomycetes</taxon>
        <taxon>Hypocreomycetidae</taxon>
        <taxon>Glomerellales</taxon>
        <taxon>Glomerellaceae</taxon>
        <taxon>Colletotrichum</taxon>
        <taxon>Colletotrichum gloeosporioides species complex</taxon>
    </lineage>
</organism>
<protein>
    <submittedName>
        <fullName evidence="2">Uncharacterized protein</fullName>
    </submittedName>
</protein>
<comment type="caution">
    <text evidence="2">The sequence shown here is derived from an EMBL/GenBank/DDBJ whole genome shotgun (WGS) entry which is preliminary data.</text>
</comment>
<name>A0AAD9AWD4_9PEZI</name>